<accession>A0A919PHW7</accession>
<dbReference type="PANTHER" id="PTHR45527">
    <property type="entry name" value="NONRIBOSOMAL PEPTIDE SYNTHETASE"/>
    <property type="match status" value="1"/>
</dbReference>
<name>A0A919PHW7_9ACTN</name>
<evidence type="ECO:0000313" key="4">
    <source>
        <dbReference type="Proteomes" id="UP000660611"/>
    </source>
</evidence>
<dbReference type="AlphaFoldDB" id="A0A919PHW7"/>
<protein>
    <recommendedName>
        <fullName evidence="2">Condensation domain-containing protein</fullName>
    </recommendedName>
</protein>
<dbReference type="Gene3D" id="3.30.559.10">
    <property type="entry name" value="Chloramphenicol acetyltransferase-like domain"/>
    <property type="match status" value="1"/>
</dbReference>
<feature type="region of interest" description="Disordered" evidence="1">
    <location>
        <begin position="180"/>
        <end position="201"/>
    </location>
</feature>
<dbReference type="GO" id="GO:0005737">
    <property type="term" value="C:cytoplasm"/>
    <property type="evidence" value="ECO:0007669"/>
    <property type="project" value="TreeGrafter"/>
</dbReference>
<comment type="caution">
    <text evidence="3">The sequence shown here is derived from an EMBL/GenBank/DDBJ whole genome shotgun (WGS) entry which is preliminary data.</text>
</comment>
<dbReference type="GO" id="GO:0008610">
    <property type="term" value="P:lipid biosynthetic process"/>
    <property type="evidence" value="ECO:0007669"/>
    <property type="project" value="UniProtKB-ARBA"/>
</dbReference>
<proteinExistence type="predicted"/>
<dbReference type="InterPro" id="IPR001242">
    <property type="entry name" value="Condensation_dom"/>
</dbReference>
<feature type="domain" description="Condensation" evidence="2">
    <location>
        <begin position="59"/>
        <end position="363"/>
    </location>
</feature>
<evidence type="ECO:0000256" key="1">
    <source>
        <dbReference type="SAM" id="MobiDB-lite"/>
    </source>
</evidence>
<dbReference type="RefSeq" id="WP_203844405.1">
    <property type="nucleotide sequence ID" value="NZ_BAAAVW010000005.1"/>
</dbReference>
<dbReference type="SUPFAM" id="SSF52777">
    <property type="entry name" value="CoA-dependent acyltransferases"/>
    <property type="match status" value="2"/>
</dbReference>
<dbReference type="GO" id="GO:0031177">
    <property type="term" value="F:phosphopantetheine binding"/>
    <property type="evidence" value="ECO:0007669"/>
    <property type="project" value="TreeGrafter"/>
</dbReference>
<dbReference type="Pfam" id="PF00668">
    <property type="entry name" value="Condensation"/>
    <property type="match status" value="1"/>
</dbReference>
<dbReference type="PANTHER" id="PTHR45527:SF1">
    <property type="entry name" value="FATTY ACID SYNTHASE"/>
    <property type="match status" value="1"/>
</dbReference>
<organism evidence="3 4">
    <name type="scientific">Dactylosporangium siamense</name>
    <dbReference type="NCBI Taxonomy" id="685454"/>
    <lineage>
        <taxon>Bacteria</taxon>
        <taxon>Bacillati</taxon>
        <taxon>Actinomycetota</taxon>
        <taxon>Actinomycetes</taxon>
        <taxon>Micromonosporales</taxon>
        <taxon>Micromonosporaceae</taxon>
        <taxon>Dactylosporangium</taxon>
    </lineage>
</organism>
<sequence length="457" mass="48187">MTAAVVVEFSGSRGGDCALSWGQVAIWRAIQRMVPDDAVLNMSWVTDLEGEGISSGTPLARITGTVRAVVERHESLRTRVRVDADGAPRQVLAAAGTIEVQVVDATAETATAAAKALQARLTEPAYDYPHEWPLRVGAVRVGDVVTHAVFGICHLVTDRGGLTALVRDVVLGLRGEPLAESSDRQPYDQAQHQQSPAGRRQSAKALRYWRRHLETVPLQRFPDPVAPAAGEPPFWSATLSSPAGDLAVAALAGREQVSTSAVILAAAAVQLARQTDTRLAVLQVIVSNRFRPGLAGSVGPASQDGLCVVDAGAGDLPAVIQDAMRASLQAYLHAQYDPADLDELVAGVGTARGGEVDLSVSFNDRRFDAQTPVAAGGDVSPAAIEALLPATTLRWERVEHYGARYFLHVNAVPGSMDLTLFADTTVLPAAAVEAHLRGIEALVINEAAKVPSGTLSI</sequence>
<keyword evidence="4" id="KW-1185">Reference proteome</keyword>
<dbReference type="Proteomes" id="UP000660611">
    <property type="component" value="Unassembled WGS sequence"/>
</dbReference>
<dbReference type="GO" id="GO:0003824">
    <property type="term" value="F:catalytic activity"/>
    <property type="evidence" value="ECO:0007669"/>
    <property type="project" value="InterPro"/>
</dbReference>
<dbReference type="GO" id="GO:0043041">
    <property type="term" value="P:amino acid activation for nonribosomal peptide biosynthetic process"/>
    <property type="evidence" value="ECO:0007669"/>
    <property type="project" value="TreeGrafter"/>
</dbReference>
<evidence type="ECO:0000259" key="2">
    <source>
        <dbReference type="Pfam" id="PF00668"/>
    </source>
</evidence>
<dbReference type="EMBL" id="BONQ01000014">
    <property type="protein sequence ID" value="GIG42533.1"/>
    <property type="molecule type" value="Genomic_DNA"/>
</dbReference>
<evidence type="ECO:0000313" key="3">
    <source>
        <dbReference type="EMBL" id="GIG42533.1"/>
    </source>
</evidence>
<reference evidence="3" key="1">
    <citation type="submission" date="2021-01" db="EMBL/GenBank/DDBJ databases">
        <title>Whole genome shotgun sequence of Dactylosporangium siamense NBRC 106093.</title>
        <authorList>
            <person name="Komaki H."/>
            <person name="Tamura T."/>
        </authorList>
    </citation>
    <scope>NUCLEOTIDE SEQUENCE</scope>
    <source>
        <strain evidence="3">NBRC 106093</strain>
    </source>
</reference>
<dbReference type="InterPro" id="IPR023213">
    <property type="entry name" value="CAT-like_dom_sf"/>
</dbReference>
<dbReference type="Gene3D" id="3.30.559.30">
    <property type="entry name" value="Nonribosomal peptide synthetase, condensation domain"/>
    <property type="match status" value="1"/>
</dbReference>
<dbReference type="GO" id="GO:0044550">
    <property type="term" value="P:secondary metabolite biosynthetic process"/>
    <property type="evidence" value="ECO:0007669"/>
    <property type="project" value="TreeGrafter"/>
</dbReference>
<gene>
    <name evidence="3" type="ORF">Dsi01nite_005740</name>
</gene>